<proteinExistence type="predicted"/>
<evidence type="ECO:0000313" key="2">
    <source>
        <dbReference type="Proteomes" id="UP000598174"/>
    </source>
</evidence>
<dbReference type="AlphaFoldDB" id="A0A919JA00"/>
<comment type="caution">
    <text evidence="1">The sequence shown here is derived from an EMBL/GenBank/DDBJ whole genome shotgun (WGS) entry which is preliminary data.</text>
</comment>
<dbReference type="EMBL" id="BOMM01000108">
    <property type="protein sequence ID" value="GIE16883.1"/>
    <property type="molecule type" value="Genomic_DNA"/>
</dbReference>
<sequence>MLAGAEPVLVHNNDPGFINLGVSGGESCPVGRGANSWTPNSADGYPSYDKAGGWLQVHGPARITRRQAGRS</sequence>
<evidence type="ECO:0000313" key="1">
    <source>
        <dbReference type="EMBL" id="GIE16883.1"/>
    </source>
</evidence>
<protein>
    <submittedName>
        <fullName evidence="1">Uncharacterized protein</fullName>
    </submittedName>
</protein>
<keyword evidence="2" id="KW-1185">Reference proteome</keyword>
<dbReference type="Proteomes" id="UP000598174">
    <property type="component" value="Unassembled WGS sequence"/>
</dbReference>
<gene>
    <name evidence="1" type="ORF">Afe05nite_87230</name>
</gene>
<reference evidence="1" key="1">
    <citation type="submission" date="2021-01" db="EMBL/GenBank/DDBJ databases">
        <title>Whole genome shotgun sequence of Actinoplanes ferrugineus NBRC 15555.</title>
        <authorList>
            <person name="Komaki H."/>
            <person name="Tamura T."/>
        </authorList>
    </citation>
    <scope>NUCLEOTIDE SEQUENCE</scope>
    <source>
        <strain evidence="1">NBRC 15555</strain>
    </source>
</reference>
<organism evidence="1 2">
    <name type="scientific">Paractinoplanes ferrugineus</name>
    <dbReference type="NCBI Taxonomy" id="113564"/>
    <lineage>
        <taxon>Bacteria</taxon>
        <taxon>Bacillati</taxon>
        <taxon>Actinomycetota</taxon>
        <taxon>Actinomycetes</taxon>
        <taxon>Micromonosporales</taxon>
        <taxon>Micromonosporaceae</taxon>
        <taxon>Paractinoplanes</taxon>
    </lineage>
</organism>
<accession>A0A919JA00</accession>
<name>A0A919JA00_9ACTN</name>